<keyword evidence="3 6" id="KW-1133">Transmembrane helix</keyword>
<comment type="caution">
    <text evidence="8">The sequence shown here is derived from an EMBL/GenBank/DDBJ whole genome shotgun (WGS) entry which is preliminary data.</text>
</comment>
<dbReference type="Proteomes" id="UP001498421">
    <property type="component" value="Unassembled WGS sequence"/>
</dbReference>
<dbReference type="PANTHER" id="PTHR23502:SF4">
    <property type="entry name" value="MAJOR FACILITATOR SUPERFAMILY (MFS) PROFILE DOMAIN-CONTAINING PROTEIN-RELATED"/>
    <property type="match status" value="1"/>
</dbReference>
<feature type="transmembrane region" description="Helical" evidence="6">
    <location>
        <begin position="224"/>
        <end position="242"/>
    </location>
</feature>
<feature type="transmembrane region" description="Helical" evidence="6">
    <location>
        <begin position="133"/>
        <end position="151"/>
    </location>
</feature>
<evidence type="ECO:0000256" key="4">
    <source>
        <dbReference type="ARBA" id="ARBA00023136"/>
    </source>
</evidence>
<dbReference type="EMBL" id="JAZAVK010000054">
    <property type="protein sequence ID" value="KAK7427360.1"/>
    <property type="molecule type" value="Genomic_DNA"/>
</dbReference>
<evidence type="ECO:0000256" key="2">
    <source>
        <dbReference type="ARBA" id="ARBA00022692"/>
    </source>
</evidence>
<dbReference type="InterPro" id="IPR011701">
    <property type="entry name" value="MFS"/>
</dbReference>
<comment type="subcellular location">
    <subcellularLocation>
        <location evidence="1">Membrane</location>
        <topology evidence="1">Multi-pass membrane protein</topology>
    </subcellularLocation>
</comment>
<keyword evidence="2 6" id="KW-0812">Transmembrane</keyword>
<feature type="transmembrane region" description="Helical" evidence="6">
    <location>
        <begin position="196"/>
        <end position="218"/>
    </location>
</feature>
<keyword evidence="4 6" id="KW-0472">Membrane</keyword>
<keyword evidence="9" id="KW-1185">Reference proteome</keyword>
<evidence type="ECO:0000256" key="1">
    <source>
        <dbReference type="ARBA" id="ARBA00004141"/>
    </source>
</evidence>
<dbReference type="PANTHER" id="PTHR23502">
    <property type="entry name" value="MAJOR FACILITATOR SUPERFAMILY"/>
    <property type="match status" value="1"/>
</dbReference>
<dbReference type="SUPFAM" id="SSF103473">
    <property type="entry name" value="MFS general substrate transporter"/>
    <property type="match status" value="1"/>
</dbReference>
<evidence type="ECO:0000256" key="5">
    <source>
        <dbReference type="ARBA" id="ARBA00023180"/>
    </source>
</evidence>
<evidence type="ECO:0000313" key="8">
    <source>
        <dbReference type="EMBL" id="KAK7427360.1"/>
    </source>
</evidence>
<feature type="transmembrane region" description="Helical" evidence="6">
    <location>
        <begin position="106"/>
        <end position="126"/>
    </location>
</feature>
<proteinExistence type="predicted"/>
<feature type="domain" description="Major facilitator superfamily (MFS) profile" evidence="7">
    <location>
        <begin position="68"/>
        <end position="546"/>
    </location>
</feature>
<dbReference type="Pfam" id="PF07690">
    <property type="entry name" value="MFS_1"/>
    <property type="match status" value="1"/>
</dbReference>
<feature type="transmembrane region" description="Helical" evidence="6">
    <location>
        <begin position="523"/>
        <end position="544"/>
    </location>
</feature>
<feature type="transmembrane region" description="Helical" evidence="6">
    <location>
        <begin position="460"/>
        <end position="481"/>
    </location>
</feature>
<dbReference type="InterPro" id="IPR036259">
    <property type="entry name" value="MFS_trans_sf"/>
</dbReference>
<feature type="transmembrane region" description="Helical" evidence="6">
    <location>
        <begin position="394"/>
        <end position="415"/>
    </location>
</feature>
<evidence type="ECO:0000256" key="6">
    <source>
        <dbReference type="SAM" id="Phobius"/>
    </source>
</evidence>
<reference evidence="8 9" key="1">
    <citation type="journal article" date="2025" name="Microbiol. Resour. Announc.">
        <title>Draft genome sequences for Neonectria magnoliae and Neonectria punicea, canker pathogens of Liriodendron tulipifera and Acer saccharum in West Virginia.</title>
        <authorList>
            <person name="Petronek H.M."/>
            <person name="Kasson M.T."/>
            <person name="Metheny A.M."/>
            <person name="Stauder C.M."/>
            <person name="Lovett B."/>
            <person name="Lynch S.C."/>
            <person name="Garnas J.R."/>
            <person name="Kasson L.R."/>
            <person name="Stajich J.E."/>
        </authorList>
    </citation>
    <scope>NUCLEOTIDE SEQUENCE [LARGE SCALE GENOMIC DNA]</scope>
    <source>
        <strain evidence="8 9">NRRL 64651</strain>
    </source>
</reference>
<accession>A0ABR1I1I2</accession>
<dbReference type="InterPro" id="IPR020846">
    <property type="entry name" value="MFS_dom"/>
</dbReference>
<evidence type="ECO:0000256" key="3">
    <source>
        <dbReference type="ARBA" id="ARBA00022989"/>
    </source>
</evidence>
<evidence type="ECO:0000313" key="9">
    <source>
        <dbReference type="Proteomes" id="UP001498421"/>
    </source>
</evidence>
<gene>
    <name evidence="8" type="ORF">QQZ08_006129</name>
</gene>
<feature type="transmembrane region" description="Helical" evidence="6">
    <location>
        <begin position="493"/>
        <end position="511"/>
    </location>
</feature>
<sequence>MGLWILEPDTDDVVPGTVHLQKEAEKRIRSMAHLKHGTGRHADLVLAPQPSDSPNDPLNWSRRRKTLTSIFLSIGTGLMAGTHNFVNPANAQLAKIFHTRISTISQSVSVILLTLGVSAVVSSPAARIWGKRPVILVSNFLAALGYIIVVAPSKSLVALFVGRAIHGLGIAALEYLVSSSVGDLFFVHERGAHLALWHYGLSGGVAIGQPIGTAIFAAQGWKWPFIYSVIVYAVYTLIYFFTCPETTYNRAAYFDIDIKEQLDESTISSDRGSSEVDAKGAYTGTKVGYQEKTSADTESKISRDVEATVTTEARKTYWQSLRVYNGRFSDESLLKALVTPWSAFMLPAVSWAAYTYGCSVAFAASFSVALSQIFTKPPYSFTSSQVGLTVLGSFVGATLGNAIPGPVSDWLVTYLSKKNKGVYEPEFRLLLAVPSLIFGLMGFWGFGWSLVEKQHYMVPIFFYGLAIFAGAINSLISNTYLLDCHRAQAQDGYAAVTITRGVLSFAMTFAVNDWIAKDGYKTVFFWIGTLHGIACIIGIFLYFYGKKVRHWVSKNEFIQSRINKNKSI</sequence>
<feature type="transmembrane region" description="Helical" evidence="6">
    <location>
        <begin position="351"/>
        <end position="374"/>
    </location>
</feature>
<dbReference type="PROSITE" id="PS50850">
    <property type="entry name" value="MFS"/>
    <property type="match status" value="1"/>
</dbReference>
<feature type="transmembrane region" description="Helical" evidence="6">
    <location>
        <begin position="67"/>
        <end position="86"/>
    </location>
</feature>
<feature type="transmembrane region" description="Helical" evidence="6">
    <location>
        <begin position="157"/>
        <end position="176"/>
    </location>
</feature>
<name>A0ABR1I1I2_9HYPO</name>
<dbReference type="Gene3D" id="1.20.1250.20">
    <property type="entry name" value="MFS general substrate transporter like domains"/>
    <property type="match status" value="1"/>
</dbReference>
<protein>
    <recommendedName>
        <fullName evidence="7">Major facilitator superfamily (MFS) profile domain-containing protein</fullName>
    </recommendedName>
</protein>
<evidence type="ECO:0000259" key="7">
    <source>
        <dbReference type="PROSITE" id="PS50850"/>
    </source>
</evidence>
<organism evidence="8 9">
    <name type="scientific">Neonectria magnoliae</name>
    <dbReference type="NCBI Taxonomy" id="2732573"/>
    <lineage>
        <taxon>Eukaryota</taxon>
        <taxon>Fungi</taxon>
        <taxon>Dikarya</taxon>
        <taxon>Ascomycota</taxon>
        <taxon>Pezizomycotina</taxon>
        <taxon>Sordariomycetes</taxon>
        <taxon>Hypocreomycetidae</taxon>
        <taxon>Hypocreales</taxon>
        <taxon>Nectriaceae</taxon>
        <taxon>Neonectria</taxon>
    </lineage>
</organism>
<keyword evidence="5" id="KW-0325">Glycoprotein</keyword>
<feature type="transmembrane region" description="Helical" evidence="6">
    <location>
        <begin position="427"/>
        <end position="448"/>
    </location>
</feature>